<evidence type="ECO:0000256" key="2">
    <source>
        <dbReference type="SAM" id="Coils"/>
    </source>
</evidence>
<accession>A0ABR2GYD4</accession>
<proteinExistence type="predicted"/>
<feature type="region of interest" description="Disordered" evidence="3">
    <location>
        <begin position="157"/>
        <end position="177"/>
    </location>
</feature>
<keyword evidence="1 2" id="KW-0175">Coiled coil</keyword>
<feature type="compositionally biased region" description="Basic and acidic residues" evidence="3">
    <location>
        <begin position="609"/>
        <end position="633"/>
    </location>
</feature>
<protein>
    <submittedName>
        <fullName evidence="4">Uncharacterized protein</fullName>
    </submittedName>
</protein>
<evidence type="ECO:0000256" key="3">
    <source>
        <dbReference type="SAM" id="MobiDB-lite"/>
    </source>
</evidence>
<feature type="coiled-coil region" evidence="2">
    <location>
        <begin position="310"/>
        <end position="467"/>
    </location>
</feature>
<keyword evidence="5" id="KW-1185">Reference proteome</keyword>
<dbReference type="EMBL" id="JAPFFF010000055">
    <property type="protein sequence ID" value="KAK8838352.1"/>
    <property type="molecule type" value="Genomic_DNA"/>
</dbReference>
<feature type="coiled-coil region" evidence="2">
    <location>
        <begin position="513"/>
        <end position="575"/>
    </location>
</feature>
<organism evidence="4 5">
    <name type="scientific">Tritrichomonas musculus</name>
    <dbReference type="NCBI Taxonomy" id="1915356"/>
    <lineage>
        <taxon>Eukaryota</taxon>
        <taxon>Metamonada</taxon>
        <taxon>Parabasalia</taxon>
        <taxon>Tritrichomonadida</taxon>
        <taxon>Tritrichomonadidae</taxon>
        <taxon>Tritrichomonas</taxon>
    </lineage>
</organism>
<evidence type="ECO:0000256" key="1">
    <source>
        <dbReference type="ARBA" id="ARBA00023054"/>
    </source>
</evidence>
<evidence type="ECO:0000313" key="4">
    <source>
        <dbReference type="EMBL" id="KAK8838352.1"/>
    </source>
</evidence>
<name>A0ABR2GYD4_9EUKA</name>
<gene>
    <name evidence="4" type="ORF">M9Y10_032977</name>
</gene>
<evidence type="ECO:0000313" key="5">
    <source>
        <dbReference type="Proteomes" id="UP001470230"/>
    </source>
</evidence>
<sequence length="955" mass="112270">MKLSCPKAAKFNVSKKLSQLNKVIALFMTQAQEREFQLNYLHQKYNPEIDQVIQKACDYRGKLAQSVDKDKEDILNNYKLQYQQKYEQLVTDLSTIIEKSTSLHQEKLENVENESATLKALIKSLLENSKEKQKVFLKSIEDSKAELSDRIGQLREKYKSERDAHSSEAEKRIKQCKKDSEERLKQLQSDHNDEMIKLRSENKVNVSIDSTKYEKGLQKLRDAAQLLMGHKNKILQMKESISKSIKNTKSQIDTEIQLIMKISQENKDLLSRMDLQIDELEKPNQLMLEQLLQSQKDQLAQFADAEALKRNEFNELCAQLKQEYEDLKLKNKDALSKYNSIFGDLKKTQEEELEKLKQEHLRAANETELYQKKLNAEIKQTKQQFKKLKAQIKNEIDELKKKHEIEKSDIGHILYQEREAENIKHQNDMKILKDKLNAALGDDARKGMEAQENLNQLQNQKQQIIQDHNTEMVSFQAQEDDEFEQLKMDFANRSNELKNQISTSLDQLSTENEQKIQNTIDSNNQKKEELLKRLSIQNENELNDIQKVGFSRDEYKKLEANYQKILNQCQDELDKIQPPKLDDNEFYKSLMKTINELTKDVGIHTKKNSDEKSSILKKYTEEEENENKRHNEAIRPNSSGRARDQAKMGMMKQIDDVRTFKNSEIARYNKILEELIQKHRNEMSLLEDEKNKAMQSEQINKLKKDLEDTIKQGERKIQEHNNHFDSICNEKTKEIEKTTIHYIQESTSAHSLIDQLTSEFERLKNELLQKINLIQKNSEKDLENCQNCHDRNLFNLTNNHSMTLHSINQEINSLKSLIPSQKEKFEKDLKDNSSQRQNEIDEYVRSKKLEISDIKNKWKGMEAFFEEKLAVLLANRDKFKKLFEQRPSRDCDIERIAMLTDNLSMYNNQLSLVLNDYKNYKSLLVQQEKKYNAMFGKNPKVGTLRFTPSPRPTHV</sequence>
<dbReference type="Proteomes" id="UP001470230">
    <property type="component" value="Unassembled WGS sequence"/>
</dbReference>
<feature type="coiled-coil region" evidence="2">
    <location>
        <begin position="669"/>
        <end position="723"/>
    </location>
</feature>
<dbReference type="PANTHER" id="PTHR18870">
    <property type="entry name" value="PROTEIN TAG-278-RELATED"/>
    <property type="match status" value="1"/>
</dbReference>
<dbReference type="PANTHER" id="PTHR18870:SF9">
    <property type="entry name" value="PROTEIN TAG-278-RELATED"/>
    <property type="match status" value="1"/>
</dbReference>
<comment type="caution">
    <text evidence="4">The sequence shown here is derived from an EMBL/GenBank/DDBJ whole genome shotgun (WGS) entry which is preliminary data.</text>
</comment>
<reference evidence="4 5" key="1">
    <citation type="submission" date="2024-04" db="EMBL/GenBank/DDBJ databases">
        <title>Tritrichomonas musculus Genome.</title>
        <authorList>
            <person name="Alves-Ferreira E."/>
            <person name="Grigg M."/>
            <person name="Lorenzi H."/>
            <person name="Galac M."/>
        </authorList>
    </citation>
    <scope>NUCLEOTIDE SEQUENCE [LARGE SCALE GENOMIC DNA]</scope>
    <source>
        <strain evidence="4 5">EAF2021</strain>
    </source>
</reference>
<feature type="region of interest" description="Disordered" evidence="3">
    <location>
        <begin position="609"/>
        <end position="646"/>
    </location>
</feature>